<name>S9VY72_SCHCR</name>
<feature type="transmembrane region" description="Helical" evidence="1">
    <location>
        <begin position="313"/>
        <end position="335"/>
    </location>
</feature>
<dbReference type="InterPro" id="IPR040410">
    <property type="entry name" value="UPF0658_Golgi"/>
</dbReference>
<dbReference type="OrthoDB" id="2448307at2759"/>
<feature type="transmembrane region" description="Helical" evidence="1">
    <location>
        <begin position="272"/>
        <end position="293"/>
    </location>
</feature>
<dbReference type="Proteomes" id="UP000015464">
    <property type="component" value="Unassembled WGS sequence"/>
</dbReference>
<feature type="transmembrane region" description="Helical" evidence="1">
    <location>
        <begin position="203"/>
        <end position="229"/>
    </location>
</feature>
<feature type="transmembrane region" description="Helical" evidence="1">
    <location>
        <begin position="244"/>
        <end position="265"/>
    </location>
</feature>
<gene>
    <name evidence="2" type="ORF">SPOG_01909</name>
</gene>
<keyword evidence="1" id="KW-0472">Membrane</keyword>
<dbReference type="PANTHER" id="PTHR34391">
    <property type="entry name" value="UPF0658 GOLGI APPARATUS MEMBRANE PROTEIN C1952.10C-RELATED"/>
    <property type="match status" value="1"/>
</dbReference>
<evidence type="ECO:0000313" key="2">
    <source>
        <dbReference type="EMBL" id="EPY52588.1"/>
    </source>
</evidence>
<feature type="transmembrane region" description="Helical" evidence="1">
    <location>
        <begin position="88"/>
        <end position="110"/>
    </location>
</feature>
<dbReference type="HOGENOM" id="CLU_746304_0_0_1"/>
<feature type="transmembrane region" description="Helical" evidence="1">
    <location>
        <begin position="21"/>
        <end position="43"/>
    </location>
</feature>
<feature type="transmembrane region" description="Helical" evidence="1">
    <location>
        <begin position="55"/>
        <end position="76"/>
    </location>
</feature>
<protein>
    <submittedName>
        <fullName evidence="2">Fungal protein</fullName>
    </submittedName>
</protein>
<keyword evidence="1" id="KW-0812">Transmembrane</keyword>
<dbReference type="EMBL" id="KE546989">
    <property type="protein sequence ID" value="EPY52588.1"/>
    <property type="molecule type" value="Genomic_DNA"/>
</dbReference>
<dbReference type="RefSeq" id="XP_013022467.1">
    <property type="nucleotide sequence ID" value="XM_013167013.1"/>
</dbReference>
<sequence length="369" mass="43152">MRFIQSLGRFKYFLRSLTKSSLWFILLITMEAIINICFSSYSFGQYSHMTDKVEIVFDAVFSMLIVILLGSVYLLYAGWEAVLQKNVVATSAVLLFHVSFFIYSIIQYVLVGTCVHFTDWIVNKSRFSPFRMIYLYTSFSKYNFLFHNSTFTFYNIKAFYIALPVVIGVIGIILCFLVYRMNKAYGWVMYQRHGPDLHMRRRYLIYEIFVALIKLDFYFCTCSSIQILLTNKHSYGGHYQKTRVILMILVIPYTLFVLFVALYAVRRESYMLMGFVETMMLAGSAYYLYYMLVTFESRLSSLDNYSGLSTLPVTLITVVHVLTTFGIGITCMINFGHGLREYLNYLNQKKKEESKSELNLPRSRRPIDD</sequence>
<accession>S9VY72</accession>
<proteinExistence type="predicted"/>
<dbReference type="GO" id="GO:0005794">
    <property type="term" value="C:Golgi apparatus"/>
    <property type="evidence" value="ECO:0007669"/>
    <property type="project" value="TreeGrafter"/>
</dbReference>
<evidence type="ECO:0000313" key="3">
    <source>
        <dbReference type="Proteomes" id="UP000015464"/>
    </source>
</evidence>
<reference evidence="2 3" key="1">
    <citation type="journal article" date="2011" name="Science">
        <title>Comparative functional genomics of the fission yeasts.</title>
        <authorList>
            <person name="Rhind N."/>
            <person name="Chen Z."/>
            <person name="Yassour M."/>
            <person name="Thompson D.A."/>
            <person name="Haas B.J."/>
            <person name="Habib N."/>
            <person name="Wapinski I."/>
            <person name="Roy S."/>
            <person name="Lin M.F."/>
            <person name="Heiman D.I."/>
            <person name="Young S.K."/>
            <person name="Furuya K."/>
            <person name="Guo Y."/>
            <person name="Pidoux A."/>
            <person name="Chen H.M."/>
            <person name="Robbertse B."/>
            <person name="Goldberg J.M."/>
            <person name="Aoki K."/>
            <person name="Bayne E.H."/>
            <person name="Berlin A.M."/>
            <person name="Desjardins C.A."/>
            <person name="Dobbs E."/>
            <person name="Dukaj L."/>
            <person name="Fan L."/>
            <person name="FitzGerald M.G."/>
            <person name="French C."/>
            <person name="Gujja S."/>
            <person name="Hansen K."/>
            <person name="Keifenheim D."/>
            <person name="Levin J.Z."/>
            <person name="Mosher R.A."/>
            <person name="Mueller C.A."/>
            <person name="Pfiffner J."/>
            <person name="Priest M."/>
            <person name="Russ C."/>
            <person name="Smialowska A."/>
            <person name="Swoboda P."/>
            <person name="Sykes S.M."/>
            <person name="Vaughn M."/>
            <person name="Vengrova S."/>
            <person name="Yoder R."/>
            <person name="Zeng Q."/>
            <person name="Allshire R."/>
            <person name="Baulcombe D."/>
            <person name="Birren B.W."/>
            <person name="Brown W."/>
            <person name="Ekwall K."/>
            <person name="Kellis M."/>
            <person name="Leatherwood J."/>
            <person name="Levin H."/>
            <person name="Margalit H."/>
            <person name="Martienssen R."/>
            <person name="Nieduszynski C.A."/>
            <person name="Spatafora J.W."/>
            <person name="Friedman N."/>
            <person name="Dalgaard J.Z."/>
            <person name="Baumann P."/>
            <person name="Niki H."/>
            <person name="Regev A."/>
            <person name="Nusbaum C."/>
        </authorList>
    </citation>
    <scope>NUCLEOTIDE SEQUENCE [LARGE SCALE GENOMIC DNA]</scope>
    <source>
        <strain evidence="3">OY26 / ATCC MYA-4695 / CBS 11777 / NBRC 106824 / NRRL Y48691</strain>
    </source>
</reference>
<dbReference type="eggNOG" id="ENOG502RY0B">
    <property type="taxonomic scope" value="Eukaryota"/>
</dbReference>
<dbReference type="OMA" id="IYTEFGW"/>
<evidence type="ECO:0000256" key="1">
    <source>
        <dbReference type="SAM" id="Phobius"/>
    </source>
</evidence>
<feature type="transmembrane region" description="Helical" evidence="1">
    <location>
        <begin position="158"/>
        <end position="182"/>
    </location>
</feature>
<keyword evidence="3" id="KW-1185">Reference proteome</keyword>
<keyword evidence="1" id="KW-1133">Transmembrane helix</keyword>
<dbReference type="GeneID" id="25036233"/>
<organism evidence="2 3">
    <name type="scientific">Schizosaccharomyces cryophilus (strain OY26 / ATCC MYA-4695 / CBS 11777 / NBRC 106824 / NRRL Y48691)</name>
    <name type="common">Fission yeast</name>
    <dbReference type="NCBI Taxonomy" id="653667"/>
    <lineage>
        <taxon>Eukaryota</taxon>
        <taxon>Fungi</taxon>
        <taxon>Dikarya</taxon>
        <taxon>Ascomycota</taxon>
        <taxon>Taphrinomycotina</taxon>
        <taxon>Schizosaccharomycetes</taxon>
        <taxon>Schizosaccharomycetales</taxon>
        <taxon>Schizosaccharomycetaceae</taxon>
        <taxon>Schizosaccharomyces</taxon>
    </lineage>
</organism>
<dbReference type="PANTHER" id="PTHR34391:SF1">
    <property type="entry name" value="UPF0658 GOLGI APPARATUS MEMBRANE PROTEIN C1952.10C-RELATED"/>
    <property type="match status" value="1"/>
</dbReference>
<dbReference type="AlphaFoldDB" id="S9VY72"/>